<protein>
    <submittedName>
        <fullName evidence="1">Uncharacterized protein</fullName>
    </submittedName>
</protein>
<evidence type="ECO:0000313" key="2">
    <source>
        <dbReference type="Proteomes" id="UP000229740"/>
    </source>
</evidence>
<name>A0A2G6E2W6_9BACT</name>
<dbReference type="EMBL" id="PDPS01000036">
    <property type="protein sequence ID" value="PID56252.1"/>
    <property type="molecule type" value="Genomic_DNA"/>
</dbReference>
<evidence type="ECO:0000313" key="1">
    <source>
        <dbReference type="EMBL" id="PID56252.1"/>
    </source>
</evidence>
<gene>
    <name evidence="1" type="ORF">CSB45_12020</name>
</gene>
<organism evidence="1 2">
    <name type="scientific">candidate division KSB3 bacterium</name>
    <dbReference type="NCBI Taxonomy" id="2044937"/>
    <lineage>
        <taxon>Bacteria</taxon>
        <taxon>candidate division KSB3</taxon>
    </lineage>
</organism>
<accession>A0A2G6E2W6</accession>
<reference evidence="1 2" key="1">
    <citation type="submission" date="2017-10" db="EMBL/GenBank/DDBJ databases">
        <title>Novel microbial diversity and functional potential in the marine mammal oral microbiome.</title>
        <authorList>
            <person name="Dudek N.K."/>
            <person name="Sun C.L."/>
            <person name="Burstein D."/>
            <person name="Kantor R.S."/>
            <person name="Aliaga Goltsman D.S."/>
            <person name="Bik E.M."/>
            <person name="Thomas B.C."/>
            <person name="Banfield J.F."/>
            <person name="Relman D.A."/>
        </authorList>
    </citation>
    <scope>NUCLEOTIDE SEQUENCE [LARGE SCALE GENOMIC DNA]</scope>
    <source>
        <strain evidence="1">DOLZORAL124_49_17</strain>
    </source>
</reference>
<dbReference type="Proteomes" id="UP000229740">
    <property type="component" value="Unassembled WGS sequence"/>
</dbReference>
<sequence>MKDMFEPLHVAVVCLVAGRTLAREFLFVHFLLKADNKTIPILKSRGPQVAAWPHNGFQDGFPFVFLRQEFLYFFPFCDDNTCRAVKLLPRGVSVNTFFARIAYC</sequence>
<comment type="caution">
    <text evidence="1">The sequence shown here is derived from an EMBL/GenBank/DDBJ whole genome shotgun (WGS) entry which is preliminary data.</text>
</comment>
<dbReference type="AlphaFoldDB" id="A0A2G6E2W6"/>
<proteinExistence type="predicted"/>